<reference evidence="3" key="1">
    <citation type="journal article" date="2014" name="Proc. Natl. Acad. Sci. U.S.A.">
        <title>Extensive sampling of basidiomycete genomes demonstrates inadequacy of the white-rot/brown-rot paradigm for wood decay fungi.</title>
        <authorList>
            <person name="Riley R."/>
            <person name="Salamov A.A."/>
            <person name="Brown D.W."/>
            <person name="Nagy L.G."/>
            <person name="Floudas D."/>
            <person name="Held B.W."/>
            <person name="Levasseur A."/>
            <person name="Lombard V."/>
            <person name="Morin E."/>
            <person name="Otillar R."/>
            <person name="Lindquist E.A."/>
            <person name="Sun H."/>
            <person name="LaButti K.M."/>
            <person name="Schmutz J."/>
            <person name="Jabbour D."/>
            <person name="Luo H."/>
            <person name="Baker S.E."/>
            <person name="Pisabarro A.G."/>
            <person name="Walton J.D."/>
            <person name="Blanchette R.A."/>
            <person name="Henrissat B."/>
            <person name="Martin F."/>
            <person name="Cullen D."/>
            <person name="Hibbett D.S."/>
            <person name="Grigoriev I.V."/>
        </authorList>
    </citation>
    <scope>NUCLEOTIDE SEQUENCE [LARGE SCALE GENOMIC DNA]</scope>
    <source>
        <strain evidence="3">CBS 339.88</strain>
    </source>
</reference>
<feature type="transmembrane region" description="Helical" evidence="1">
    <location>
        <begin position="164"/>
        <end position="187"/>
    </location>
</feature>
<dbReference type="Proteomes" id="UP000027222">
    <property type="component" value="Unassembled WGS sequence"/>
</dbReference>
<name>A0A067SSW8_GALM3</name>
<feature type="transmembrane region" description="Helical" evidence="1">
    <location>
        <begin position="134"/>
        <end position="152"/>
    </location>
</feature>
<keyword evidence="1" id="KW-0472">Membrane</keyword>
<keyword evidence="1" id="KW-0812">Transmembrane</keyword>
<evidence type="ECO:0008006" key="4">
    <source>
        <dbReference type="Google" id="ProtNLM"/>
    </source>
</evidence>
<feature type="transmembrane region" description="Helical" evidence="1">
    <location>
        <begin position="292"/>
        <end position="313"/>
    </location>
</feature>
<sequence length="352" mass="39672">MARFLTYKYVASSSPRNNLETPSPALPTLRIRKIMTTPSDLNPTPSILDPSAYLPPVLNFELTIETYVSIAALVVQIWDMLNNVNADYKLLTRHQLRLPTIVYFISRFSTLAYMLMVTIFETASIGDCEKLYKLIPWLFCIAMPSTSLLFFFRVTAMYSDYKSVVAFFFLMWLGILAGGVTSVLSVLSDAGSNIGPTRRCIGGTMKTFIWTGIIVPLVNDSLIFFAISFRLMLVGLGERVRIRDAVKVIIFGKDLPAFSKALLRDGQAYYLTTLGLTFTTTIIFFIQSMPIVYRTILAMPNFTVINIMACRVYRRTKSGVYRENNGVELRLPVSFRESSRRADFAGGLQPVH</sequence>
<feature type="transmembrane region" description="Helical" evidence="1">
    <location>
        <begin position="268"/>
        <end position="286"/>
    </location>
</feature>
<dbReference type="AlphaFoldDB" id="A0A067SSW8"/>
<evidence type="ECO:0000313" key="2">
    <source>
        <dbReference type="EMBL" id="KDR73152.1"/>
    </source>
</evidence>
<dbReference type="OrthoDB" id="3038990at2759"/>
<keyword evidence="3" id="KW-1185">Reference proteome</keyword>
<evidence type="ECO:0000256" key="1">
    <source>
        <dbReference type="SAM" id="Phobius"/>
    </source>
</evidence>
<protein>
    <recommendedName>
        <fullName evidence="4">G-protein coupled receptors family 1 profile domain-containing protein</fullName>
    </recommendedName>
</protein>
<dbReference type="EMBL" id="KL142386">
    <property type="protein sequence ID" value="KDR73152.1"/>
    <property type="molecule type" value="Genomic_DNA"/>
</dbReference>
<gene>
    <name evidence="2" type="ORF">GALMADRAFT_251721</name>
</gene>
<evidence type="ECO:0000313" key="3">
    <source>
        <dbReference type="Proteomes" id="UP000027222"/>
    </source>
</evidence>
<proteinExistence type="predicted"/>
<dbReference type="HOGENOM" id="CLU_060549_3_0_1"/>
<accession>A0A067SSW8</accession>
<feature type="transmembrane region" description="Helical" evidence="1">
    <location>
        <begin position="101"/>
        <end position="122"/>
    </location>
</feature>
<keyword evidence="1" id="KW-1133">Transmembrane helix</keyword>
<feature type="transmembrane region" description="Helical" evidence="1">
    <location>
        <begin position="207"/>
        <end position="233"/>
    </location>
</feature>
<organism evidence="2 3">
    <name type="scientific">Galerina marginata (strain CBS 339.88)</name>
    <dbReference type="NCBI Taxonomy" id="685588"/>
    <lineage>
        <taxon>Eukaryota</taxon>
        <taxon>Fungi</taxon>
        <taxon>Dikarya</taxon>
        <taxon>Basidiomycota</taxon>
        <taxon>Agaricomycotina</taxon>
        <taxon>Agaricomycetes</taxon>
        <taxon>Agaricomycetidae</taxon>
        <taxon>Agaricales</taxon>
        <taxon>Agaricineae</taxon>
        <taxon>Strophariaceae</taxon>
        <taxon>Galerina</taxon>
    </lineage>
</organism>